<proteinExistence type="predicted"/>
<keyword evidence="4 8" id="KW-0547">Nucleotide-binding</keyword>
<gene>
    <name evidence="13" type="ORF">TTHERM_00219120</name>
</gene>
<dbReference type="PROSITE" id="PS00108">
    <property type="entry name" value="PROTEIN_KINASE_ST"/>
    <property type="match status" value="1"/>
</dbReference>
<protein>
    <submittedName>
        <fullName evidence="13">Serine/Threonine kinase domain protein</fullName>
    </submittedName>
</protein>
<dbReference type="OrthoDB" id="10252354at2759"/>
<dbReference type="GO" id="GO:0005524">
    <property type="term" value="F:ATP binding"/>
    <property type="evidence" value="ECO:0007669"/>
    <property type="project" value="UniProtKB-UniRule"/>
</dbReference>
<dbReference type="GeneID" id="7837687"/>
<evidence type="ECO:0000256" key="2">
    <source>
        <dbReference type="ARBA" id="ARBA00022527"/>
    </source>
</evidence>
<keyword evidence="3" id="KW-0808">Transferase</keyword>
<keyword evidence="5 13" id="KW-0418">Kinase</keyword>
<evidence type="ECO:0000256" key="3">
    <source>
        <dbReference type="ARBA" id="ARBA00022679"/>
    </source>
</evidence>
<evidence type="ECO:0000313" key="14">
    <source>
        <dbReference type="Proteomes" id="UP000009168"/>
    </source>
</evidence>
<feature type="region of interest" description="Disordered" evidence="11">
    <location>
        <begin position="409"/>
        <end position="528"/>
    </location>
</feature>
<dbReference type="KEGG" id="tet:TTHERM_00219120"/>
<feature type="region of interest" description="Disordered" evidence="11">
    <location>
        <begin position="381"/>
        <end position="400"/>
    </location>
</feature>
<evidence type="ECO:0000256" key="5">
    <source>
        <dbReference type="ARBA" id="ARBA00022777"/>
    </source>
</evidence>
<evidence type="ECO:0000256" key="8">
    <source>
        <dbReference type="PIRSR" id="PIRSR630616-2"/>
    </source>
</evidence>
<dbReference type="InterPro" id="IPR000719">
    <property type="entry name" value="Prot_kinase_dom"/>
</dbReference>
<keyword evidence="2" id="KW-0723">Serine/threonine-protein kinase</keyword>
<dbReference type="FunFam" id="1.10.510.10:FF:000571">
    <property type="entry name" value="Maternal embryonic leucine zipper kinase"/>
    <property type="match status" value="1"/>
</dbReference>
<dbReference type="FunFam" id="3.30.200.20:FF:000042">
    <property type="entry name" value="Aurora kinase A"/>
    <property type="match status" value="1"/>
</dbReference>
<dbReference type="PROSITE" id="PS50011">
    <property type="entry name" value="PROTEIN_KINASE_DOM"/>
    <property type="match status" value="1"/>
</dbReference>
<dbReference type="EMBL" id="GG662621">
    <property type="protein sequence ID" value="EAS00339.2"/>
    <property type="molecule type" value="Genomic_DNA"/>
</dbReference>
<feature type="compositionally biased region" description="Polar residues" evidence="11">
    <location>
        <begin position="415"/>
        <end position="445"/>
    </location>
</feature>
<feature type="binding site" evidence="8 10">
    <location>
        <position position="132"/>
    </location>
    <ligand>
        <name>ATP</name>
        <dbReference type="ChEBI" id="CHEBI:30616"/>
    </ligand>
</feature>
<dbReference type="eggNOG" id="KOG0583">
    <property type="taxonomic scope" value="Eukaryota"/>
</dbReference>
<feature type="active site" description="Proton acceptor" evidence="7">
    <location>
        <position position="228"/>
    </location>
</feature>
<evidence type="ECO:0000313" key="13">
    <source>
        <dbReference type="EMBL" id="EAS00339.2"/>
    </source>
</evidence>
<dbReference type="RefSeq" id="XP_001020584.2">
    <property type="nucleotide sequence ID" value="XM_001020584.3"/>
</dbReference>
<evidence type="ECO:0000256" key="10">
    <source>
        <dbReference type="PROSITE-ProRule" id="PRU10141"/>
    </source>
</evidence>
<dbReference type="InterPro" id="IPR011009">
    <property type="entry name" value="Kinase-like_dom_sf"/>
</dbReference>
<evidence type="ECO:0000256" key="9">
    <source>
        <dbReference type="PIRSR" id="PIRSR630616-3"/>
    </source>
</evidence>
<feature type="compositionally biased region" description="Low complexity" evidence="11">
    <location>
        <begin position="515"/>
        <end position="524"/>
    </location>
</feature>
<feature type="domain" description="Protein kinase" evidence="12">
    <location>
        <begin position="103"/>
        <end position="363"/>
    </location>
</feature>
<dbReference type="InParanoid" id="I7MKU6"/>
<evidence type="ECO:0000256" key="11">
    <source>
        <dbReference type="SAM" id="MobiDB-lite"/>
    </source>
</evidence>
<dbReference type="Proteomes" id="UP000009168">
    <property type="component" value="Unassembled WGS sequence"/>
</dbReference>
<evidence type="ECO:0000256" key="7">
    <source>
        <dbReference type="PIRSR" id="PIRSR630616-1"/>
    </source>
</evidence>
<feature type="compositionally biased region" description="Polar residues" evidence="11">
    <location>
        <begin position="453"/>
        <end position="504"/>
    </location>
</feature>
<dbReference type="PROSITE" id="PS00107">
    <property type="entry name" value="PROTEIN_KINASE_ATP"/>
    <property type="match status" value="1"/>
</dbReference>
<dbReference type="SMART" id="SM00220">
    <property type="entry name" value="S_TKc"/>
    <property type="match status" value="1"/>
</dbReference>
<dbReference type="GO" id="GO:0004674">
    <property type="term" value="F:protein serine/threonine kinase activity"/>
    <property type="evidence" value="ECO:0007669"/>
    <property type="project" value="UniProtKB-KW"/>
</dbReference>
<name>I7MKU6_TETTS</name>
<feature type="cross-link" description="Glycyl lysine isopeptide (Lys-Gly) (interchain with G-Cter in SUMO2)" evidence="9">
    <location>
        <position position="230"/>
    </location>
</feature>
<dbReference type="Gene3D" id="1.10.510.10">
    <property type="entry name" value="Transferase(Phosphotransferase) domain 1"/>
    <property type="match status" value="1"/>
</dbReference>
<feature type="binding site" evidence="8">
    <location>
        <position position="248"/>
    </location>
    <ligand>
        <name>ATP</name>
        <dbReference type="ChEBI" id="CHEBI:30616"/>
    </ligand>
</feature>
<evidence type="ECO:0000259" key="12">
    <source>
        <dbReference type="PROSITE" id="PS50011"/>
    </source>
</evidence>
<dbReference type="STRING" id="312017.I7MKU6"/>
<dbReference type="InterPro" id="IPR008271">
    <property type="entry name" value="Ser/Thr_kinase_AS"/>
</dbReference>
<evidence type="ECO:0000256" key="4">
    <source>
        <dbReference type="ARBA" id="ARBA00022741"/>
    </source>
</evidence>
<comment type="subunit">
    <text evidence="1">Monomer.</text>
</comment>
<sequence length="641" mass="73971">MDQYDIDLLSTQQDNRRKVKLVKNGDPSQMTSCLVKEYINFEQLAETICESIDVSKREAQNIRVFKTGGIEVFNEDVQYIKNNDILYISFGEEFDESSNFAVFKLLRCLGEGGYGRVFEARNRISKEKVAIKMIDSSKIKNAKDTDMIYKELIALKNLNHRNIVKVYNCYTLQKEQKVALILEYLDGGDLREYLNEKKILPEKEAQKLFIQLYSAIQYCHRENIIHRDLKLENIMFEDKAKEKLKVVDFGISGRQTLVYVDHTEAGSARYLSPEVITQHFPAHPCIDVWAMGCILFWMLTGNSPFPQNTRDAVQDSILKGKWSFSPADKKKLTRSVQDLIKKMLIINHNQRITMNEIGEHRWIQNFYEEIVQLELEEDEQKKKFQQEKSQQNEDAKLDSPQILAPIKKKAGQGGSFTPLQKNSNTNSQQSLFNGGYAQSSRNPYSMQPIRKNSMFSNSPVFKSPQHHSNASQRSLQQYSVFSQQNGAQQGNQESRPSNNNQDNNRLILPKIDQKNNNNNNSNNNRRFSYEPQTHISSQNNFNSPRNHNVVQPLNLNLRKESIFKNNVSTFRQASPSQNQFHSPKPLKNIHQHENIAQQESNSQGNQNFKSMNDLGNNLIKIDKNKAVNASFIAKNQLKTKE</sequence>
<keyword evidence="14" id="KW-1185">Reference proteome</keyword>
<reference evidence="14" key="1">
    <citation type="journal article" date="2006" name="PLoS Biol.">
        <title>Macronuclear genome sequence of the ciliate Tetrahymena thermophila, a model eukaryote.</title>
        <authorList>
            <person name="Eisen J.A."/>
            <person name="Coyne R.S."/>
            <person name="Wu M."/>
            <person name="Wu D."/>
            <person name="Thiagarajan M."/>
            <person name="Wortman J.R."/>
            <person name="Badger J.H."/>
            <person name="Ren Q."/>
            <person name="Amedeo P."/>
            <person name="Jones K.M."/>
            <person name="Tallon L.J."/>
            <person name="Delcher A.L."/>
            <person name="Salzberg S.L."/>
            <person name="Silva J.C."/>
            <person name="Haas B.J."/>
            <person name="Majoros W.H."/>
            <person name="Farzad M."/>
            <person name="Carlton J.M."/>
            <person name="Smith R.K. Jr."/>
            <person name="Garg J."/>
            <person name="Pearlman R.E."/>
            <person name="Karrer K.M."/>
            <person name="Sun L."/>
            <person name="Manning G."/>
            <person name="Elde N.C."/>
            <person name="Turkewitz A.P."/>
            <person name="Asai D.J."/>
            <person name="Wilkes D.E."/>
            <person name="Wang Y."/>
            <person name="Cai H."/>
            <person name="Collins K."/>
            <person name="Stewart B.A."/>
            <person name="Lee S.R."/>
            <person name="Wilamowska K."/>
            <person name="Weinberg Z."/>
            <person name="Ruzzo W.L."/>
            <person name="Wloga D."/>
            <person name="Gaertig J."/>
            <person name="Frankel J."/>
            <person name="Tsao C.-C."/>
            <person name="Gorovsky M.A."/>
            <person name="Keeling P.J."/>
            <person name="Waller R.F."/>
            <person name="Patron N.J."/>
            <person name="Cherry J.M."/>
            <person name="Stover N.A."/>
            <person name="Krieger C.J."/>
            <person name="del Toro C."/>
            <person name="Ryder H.F."/>
            <person name="Williamson S.C."/>
            <person name="Barbeau R.A."/>
            <person name="Hamilton E.P."/>
            <person name="Orias E."/>
        </authorList>
    </citation>
    <scope>NUCLEOTIDE SEQUENCE [LARGE SCALE GENOMIC DNA]</scope>
    <source>
        <strain evidence="14">SB210</strain>
    </source>
</reference>
<evidence type="ECO:0000256" key="1">
    <source>
        <dbReference type="ARBA" id="ARBA00011245"/>
    </source>
</evidence>
<feature type="binding site" evidence="8">
    <location>
        <begin position="232"/>
        <end position="233"/>
    </location>
    <ligand>
        <name>ATP</name>
        <dbReference type="ChEBI" id="CHEBI:30616"/>
    </ligand>
</feature>
<feature type="compositionally biased region" description="Basic and acidic residues" evidence="11">
    <location>
        <begin position="381"/>
        <end position="397"/>
    </location>
</feature>
<keyword evidence="6 8" id="KW-0067">ATP-binding</keyword>
<dbReference type="Pfam" id="PF00069">
    <property type="entry name" value="Pkinase"/>
    <property type="match status" value="1"/>
</dbReference>
<dbReference type="AlphaFoldDB" id="I7MKU6"/>
<dbReference type="PANTHER" id="PTHR24350">
    <property type="entry name" value="SERINE/THREONINE-PROTEIN KINASE IAL-RELATED"/>
    <property type="match status" value="1"/>
</dbReference>
<accession>I7MKU6</accession>
<dbReference type="InterPro" id="IPR017441">
    <property type="entry name" value="Protein_kinase_ATP_BS"/>
</dbReference>
<evidence type="ECO:0000256" key="6">
    <source>
        <dbReference type="ARBA" id="ARBA00022840"/>
    </source>
</evidence>
<dbReference type="SUPFAM" id="SSF56112">
    <property type="entry name" value="Protein kinase-like (PK-like)"/>
    <property type="match status" value="1"/>
</dbReference>
<dbReference type="InterPro" id="IPR030616">
    <property type="entry name" value="Aur-like"/>
</dbReference>
<organism evidence="13 14">
    <name type="scientific">Tetrahymena thermophila (strain SB210)</name>
    <dbReference type="NCBI Taxonomy" id="312017"/>
    <lineage>
        <taxon>Eukaryota</taxon>
        <taxon>Sar</taxon>
        <taxon>Alveolata</taxon>
        <taxon>Ciliophora</taxon>
        <taxon>Intramacronucleata</taxon>
        <taxon>Oligohymenophorea</taxon>
        <taxon>Hymenostomatida</taxon>
        <taxon>Tetrahymenina</taxon>
        <taxon>Tetrahymenidae</taxon>
        <taxon>Tetrahymena</taxon>
    </lineage>
</organism>